<evidence type="ECO:0000313" key="3">
    <source>
        <dbReference type="Proteomes" id="UP001156102"/>
    </source>
</evidence>
<feature type="region of interest" description="Disordered" evidence="1">
    <location>
        <begin position="1"/>
        <end position="58"/>
    </location>
</feature>
<dbReference type="EMBL" id="JANCLT010000004">
    <property type="protein sequence ID" value="MCP8968658.1"/>
    <property type="molecule type" value="Genomic_DNA"/>
</dbReference>
<feature type="compositionally biased region" description="Basic and acidic residues" evidence="1">
    <location>
        <begin position="1"/>
        <end position="11"/>
    </location>
</feature>
<gene>
    <name evidence="2" type="ORF">NK662_08925</name>
</gene>
<feature type="compositionally biased region" description="Basic and acidic residues" evidence="1">
    <location>
        <begin position="19"/>
        <end position="28"/>
    </location>
</feature>
<keyword evidence="3" id="KW-1185">Reference proteome</keyword>
<evidence type="ECO:0000256" key="1">
    <source>
        <dbReference type="SAM" id="MobiDB-lite"/>
    </source>
</evidence>
<organism evidence="2 3">
    <name type="scientific">Ectobacillus ponti</name>
    <dbReference type="NCBI Taxonomy" id="2961894"/>
    <lineage>
        <taxon>Bacteria</taxon>
        <taxon>Bacillati</taxon>
        <taxon>Bacillota</taxon>
        <taxon>Bacilli</taxon>
        <taxon>Bacillales</taxon>
        <taxon>Bacillaceae</taxon>
        <taxon>Ectobacillus</taxon>
    </lineage>
</organism>
<dbReference type="AlphaFoldDB" id="A0AA41X7L1"/>
<protein>
    <submittedName>
        <fullName evidence="2">Uncharacterized protein</fullName>
    </submittedName>
</protein>
<dbReference type="Proteomes" id="UP001156102">
    <property type="component" value="Unassembled WGS sequence"/>
</dbReference>
<comment type="caution">
    <text evidence="2">The sequence shown here is derived from an EMBL/GenBank/DDBJ whole genome shotgun (WGS) entry which is preliminary data.</text>
</comment>
<name>A0AA41X7L1_9BACI</name>
<reference evidence="2" key="1">
    <citation type="submission" date="2022-07" db="EMBL/GenBank/DDBJ databases">
        <authorList>
            <person name="Li W.-J."/>
            <person name="Deng Q.-Q."/>
        </authorList>
    </citation>
    <scope>NUCLEOTIDE SEQUENCE</scope>
    <source>
        <strain evidence="2">SYSU M60031</strain>
    </source>
</reference>
<sequence>MDEKQAYKDTGKLTNYHYGTDEDNRTTEEQTQLAMSQDKPVTHKPGNGMPSMDNRPRQ</sequence>
<accession>A0AA41X7L1</accession>
<evidence type="ECO:0000313" key="2">
    <source>
        <dbReference type="EMBL" id="MCP8968658.1"/>
    </source>
</evidence>
<dbReference type="RefSeq" id="WP_254758582.1">
    <property type="nucleotide sequence ID" value="NZ_JANCLT010000004.1"/>
</dbReference>
<proteinExistence type="predicted"/>